<evidence type="ECO:0000313" key="2">
    <source>
        <dbReference type="Proteomes" id="UP000242886"/>
    </source>
</evidence>
<reference evidence="1" key="1">
    <citation type="submission" date="2017-03" db="EMBL/GenBank/DDBJ databases">
        <authorList>
            <consortium name="AG Boll"/>
        </authorList>
    </citation>
    <scope>NUCLEOTIDE SEQUENCE [LARGE SCALE GENOMIC DNA]</scope>
    <source>
        <strain evidence="1">Chol</strain>
    </source>
</reference>
<dbReference type="AlphaFoldDB" id="A0A7Z7HSU7"/>
<protein>
    <submittedName>
        <fullName evidence="1">Uncharacterized protein</fullName>
    </submittedName>
</protein>
<gene>
    <name evidence="1" type="ORF">SDENCHOL_20996</name>
</gene>
<keyword evidence="2" id="KW-1185">Reference proteome</keyword>
<name>A0A7Z7HSU7_9PROT</name>
<dbReference type="Proteomes" id="UP000242886">
    <property type="component" value="Chromosome SDENCHOL"/>
</dbReference>
<sequence>MLRRGGGLRKSQTRSIHGSVWRRISASSSRMRWISTVFCCSSASVSWLSPSGSALRNTATERASIFRVSQSWMRAAAAMREDSAFISSYSEIGDVGMSRMVKASQQTDSQNEGRESRLFLLAARLPPECETWECENPEIRERERALIIVVAAVSLIHPALVGCRAELLAGFLQLGLCLVPDAFVIEDDLPDQTPLLGDFLFARRHRHGMGDQVIAQRSDLVFQLDHPVPVIALHGSQHVRRKYVHLLITDRGRFARHGGSSVSLDWSGESGNGRGRS</sequence>
<proteinExistence type="predicted"/>
<dbReference type="EMBL" id="LT837803">
    <property type="protein sequence ID" value="SMB30526.1"/>
    <property type="molecule type" value="Genomic_DNA"/>
</dbReference>
<accession>A0A7Z7HSU7</accession>
<organism evidence="1 2">
    <name type="scientific">Sterolibacterium denitrificans</name>
    <dbReference type="NCBI Taxonomy" id="157592"/>
    <lineage>
        <taxon>Bacteria</taxon>
        <taxon>Pseudomonadati</taxon>
        <taxon>Pseudomonadota</taxon>
        <taxon>Betaproteobacteria</taxon>
        <taxon>Nitrosomonadales</taxon>
        <taxon>Sterolibacteriaceae</taxon>
        <taxon>Sterolibacterium</taxon>
    </lineage>
</organism>
<evidence type="ECO:0000313" key="1">
    <source>
        <dbReference type="EMBL" id="SMB30526.1"/>
    </source>
</evidence>